<dbReference type="RefSeq" id="WP_169584468.1">
    <property type="nucleotide sequence ID" value="NZ_VCQU01000001.1"/>
</dbReference>
<dbReference type="InterPro" id="IPR050415">
    <property type="entry name" value="MRET"/>
</dbReference>
<dbReference type="GO" id="GO:0016491">
    <property type="term" value="F:oxidoreductase activity"/>
    <property type="evidence" value="ECO:0007669"/>
    <property type="project" value="UniProtKB-KW"/>
</dbReference>
<dbReference type="InterPro" id="IPR001041">
    <property type="entry name" value="2Fe-2S_ferredoxin-type"/>
</dbReference>
<dbReference type="InterPro" id="IPR017927">
    <property type="entry name" value="FAD-bd_FR_type"/>
</dbReference>
<dbReference type="InterPro" id="IPR036010">
    <property type="entry name" value="2Fe-2S_ferredoxin-like_sf"/>
</dbReference>
<evidence type="ECO:0000256" key="3">
    <source>
        <dbReference type="ARBA" id="ARBA00022714"/>
    </source>
</evidence>
<dbReference type="Gene3D" id="3.10.20.30">
    <property type="match status" value="1"/>
</dbReference>
<keyword evidence="4" id="KW-0479">Metal-binding</keyword>
<evidence type="ECO:0000313" key="10">
    <source>
        <dbReference type="EMBL" id="NMN93777.1"/>
    </source>
</evidence>
<dbReference type="Gene3D" id="2.40.30.10">
    <property type="entry name" value="Translation factors"/>
    <property type="match status" value="1"/>
</dbReference>
<dbReference type="Pfam" id="PF00111">
    <property type="entry name" value="Fer2"/>
    <property type="match status" value="1"/>
</dbReference>
<evidence type="ECO:0000259" key="9">
    <source>
        <dbReference type="PROSITE" id="PS51384"/>
    </source>
</evidence>
<dbReference type="GO" id="GO:0051537">
    <property type="term" value="F:2 iron, 2 sulfur cluster binding"/>
    <property type="evidence" value="ECO:0007669"/>
    <property type="project" value="UniProtKB-KW"/>
</dbReference>
<dbReference type="PANTHER" id="PTHR47354">
    <property type="entry name" value="NADH OXIDOREDUCTASE HCR"/>
    <property type="match status" value="1"/>
</dbReference>
<keyword evidence="11" id="KW-1185">Reference proteome</keyword>
<evidence type="ECO:0000256" key="4">
    <source>
        <dbReference type="ARBA" id="ARBA00022723"/>
    </source>
</evidence>
<reference evidence="10 11" key="1">
    <citation type="submission" date="2019-05" db="EMBL/GenBank/DDBJ databases">
        <authorList>
            <person name="Lee S.D."/>
        </authorList>
    </citation>
    <scope>NUCLEOTIDE SEQUENCE [LARGE SCALE GENOMIC DNA]</scope>
    <source>
        <strain evidence="10 11">YC2-7</strain>
    </source>
</reference>
<comment type="cofactor">
    <cofactor evidence="1">
        <name>FAD</name>
        <dbReference type="ChEBI" id="CHEBI:57692"/>
    </cofactor>
</comment>
<dbReference type="Proteomes" id="UP000535543">
    <property type="component" value="Unassembled WGS sequence"/>
</dbReference>
<keyword evidence="5" id="KW-0560">Oxidoreductase</keyword>
<dbReference type="PRINTS" id="PR00409">
    <property type="entry name" value="PHDIOXRDTASE"/>
</dbReference>
<evidence type="ECO:0000256" key="2">
    <source>
        <dbReference type="ARBA" id="ARBA00022630"/>
    </source>
</evidence>
<feature type="domain" description="FAD-binding FR-type" evidence="9">
    <location>
        <begin position="9"/>
        <end position="113"/>
    </location>
</feature>
<sequence length="324" mass="35075">MTQSTKAVYREVEVDLVVRRREVVADGVVTLTLADPGGADLPEWAPGAHIDLMLESSLVRQYSLCGKTADRSEWQVGILRDPESRGGSQYVHDKLHEGDKVRVRGPRNHFPLVGARRYVFIAGGIGITPIKAMIDAAVAKGADWHLYYGGRSRATMAFLDELEQHGERVSIFPHDVTGRFDLGEILSGPDPETAVYCCGPGGLLTAVEDACQSWPDGSLHIERFAAKEVETGPDGDTEFVVECQSSGVDVTVPADKTIFDALEEAGIDVLGSCMEGICGTCECDILSGLGDHRDSVLNDTEKAANQSIMICVSRSRSERLVLDI</sequence>
<keyword evidence="6" id="KW-0408">Iron</keyword>
<dbReference type="PROSITE" id="PS51384">
    <property type="entry name" value="FAD_FR"/>
    <property type="match status" value="1"/>
</dbReference>
<dbReference type="CDD" id="cd00207">
    <property type="entry name" value="fer2"/>
    <property type="match status" value="1"/>
</dbReference>
<evidence type="ECO:0000256" key="6">
    <source>
        <dbReference type="ARBA" id="ARBA00023004"/>
    </source>
</evidence>
<keyword evidence="2" id="KW-0285">Flavoprotein</keyword>
<accession>A0A848KCJ6</accession>
<evidence type="ECO:0000256" key="7">
    <source>
        <dbReference type="ARBA" id="ARBA00023014"/>
    </source>
</evidence>
<evidence type="ECO:0000256" key="1">
    <source>
        <dbReference type="ARBA" id="ARBA00001974"/>
    </source>
</evidence>
<dbReference type="PROSITE" id="PS00197">
    <property type="entry name" value="2FE2S_FER_1"/>
    <property type="match status" value="1"/>
</dbReference>
<dbReference type="SUPFAM" id="SSF63380">
    <property type="entry name" value="Riboflavin synthase domain-like"/>
    <property type="match status" value="1"/>
</dbReference>
<evidence type="ECO:0000256" key="5">
    <source>
        <dbReference type="ARBA" id="ARBA00023002"/>
    </source>
</evidence>
<dbReference type="GO" id="GO:0046872">
    <property type="term" value="F:metal ion binding"/>
    <property type="evidence" value="ECO:0007669"/>
    <property type="project" value="UniProtKB-KW"/>
</dbReference>
<dbReference type="InterPro" id="IPR012675">
    <property type="entry name" value="Beta-grasp_dom_sf"/>
</dbReference>
<dbReference type="InterPro" id="IPR039261">
    <property type="entry name" value="FNR_nucleotide-bd"/>
</dbReference>
<gene>
    <name evidence="10" type="ORF">FGL95_01825</name>
</gene>
<dbReference type="PANTHER" id="PTHR47354:SF1">
    <property type="entry name" value="CARNITINE MONOOXYGENASE REDUCTASE SUBUNIT"/>
    <property type="match status" value="1"/>
</dbReference>
<dbReference type="InterPro" id="IPR017938">
    <property type="entry name" value="Riboflavin_synthase-like_b-brl"/>
</dbReference>
<dbReference type="AlphaFoldDB" id="A0A848KCJ6"/>
<keyword evidence="7" id="KW-0411">Iron-sulfur</keyword>
<dbReference type="Pfam" id="PF00175">
    <property type="entry name" value="NAD_binding_1"/>
    <property type="match status" value="1"/>
</dbReference>
<protein>
    <submittedName>
        <fullName evidence="10">Oxidoreductase</fullName>
    </submittedName>
</protein>
<dbReference type="CDD" id="cd06185">
    <property type="entry name" value="PDR_like"/>
    <property type="match status" value="1"/>
</dbReference>
<name>A0A848KCJ6_9NOCA</name>
<dbReference type="SUPFAM" id="SSF52343">
    <property type="entry name" value="Ferredoxin reductase-like, C-terminal NADP-linked domain"/>
    <property type="match status" value="1"/>
</dbReference>
<dbReference type="PROSITE" id="PS51085">
    <property type="entry name" value="2FE2S_FER_2"/>
    <property type="match status" value="1"/>
</dbReference>
<evidence type="ECO:0000313" key="11">
    <source>
        <dbReference type="Proteomes" id="UP000535543"/>
    </source>
</evidence>
<evidence type="ECO:0000259" key="8">
    <source>
        <dbReference type="PROSITE" id="PS51085"/>
    </source>
</evidence>
<dbReference type="EMBL" id="VCQU01000001">
    <property type="protein sequence ID" value="NMN93777.1"/>
    <property type="molecule type" value="Genomic_DNA"/>
</dbReference>
<proteinExistence type="predicted"/>
<dbReference type="SUPFAM" id="SSF54292">
    <property type="entry name" value="2Fe-2S ferredoxin-like"/>
    <property type="match status" value="1"/>
</dbReference>
<dbReference type="InterPro" id="IPR006058">
    <property type="entry name" value="2Fe2S_fd_BS"/>
</dbReference>
<keyword evidence="3" id="KW-0001">2Fe-2S</keyword>
<feature type="domain" description="2Fe-2S ferredoxin-type" evidence="8">
    <location>
        <begin position="237"/>
        <end position="324"/>
    </location>
</feature>
<comment type="caution">
    <text evidence="10">The sequence shown here is derived from an EMBL/GenBank/DDBJ whole genome shotgun (WGS) entry which is preliminary data.</text>
</comment>
<organism evidence="10 11">
    <name type="scientific">Antrihabitans stalactiti</name>
    <dbReference type="NCBI Taxonomy" id="2584121"/>
    <lineage>
        <taxon>Bacteria</taxon>
        <taxon>Bacillati</taxon>
        <taxon>Actinomycetota</taxon>
        <taxon>Actinomycetes</taxon>
        <taxon>Mycobacteriales</taxon>
        <taxon>Nocardiaceae</taxon>
        <taxon>Antrihabitans</taxon>
    </lineage>
</organism>
<dbReference type="InterPro" id="IPR001433">
    <property type="entry name" value="OxRdtase_FAD/NAD-bd"/>
</dbReference>
<reference evidence="10 11" key="2">
    <citation type="submission" date="2020-06" db="EMBL/GenBank/DDBJ databases">
        <title>Antribacter stalactiti gen. nov., sp. nov., a new member of the family Nacardiaceae isolated from a cave.</title>
        <authorList>
            <person name="Kim I.S."/>
        </authorList>
    </citation>
    <scope>NUCLEOTIDE SEQUENCE [LARGE SCALE GENOMIC DNA]</scope>
    <source>
        <strain evidence="10 11">YC2-7</strain>
    </source>
</reference>
<dbReference type="Gene3D" id="3.40.50.80">
    <property type="entry name" value="Nucleotide-binding domain of ferredoxin-NADP reductase (FNR) module"/>
    <property type="match status" value="1"/>
</dbReference>